<dbReference type="PROSITE" id="PS50822">
    <property type="entry name" value="PIWI"/>
    <property type="match status" value="1"/>
</dbReference>
<dbReference type="Pfam" id="PF02171">
    <property type="entry name" value="Piwi"/>
    <property type="match status" value="1"/>
</dbReference>
<dbReference type="PATRIC" id="fig|1230456.3.peg.976"/>
<accession>M0P813</accession>
<dbReference type="Gene3D" id="3.40.50.2300">
    <property type="match status" value="1"/>
</dbReference>
<feature type="domain" description="Piwi" evidence="1">
    <location>
        <begin position="1"/>
        <end position="294"/>
    </location>
</feature>
<evidence type="ECO:0000313" key="2">
    <source>
        <dbReference type="EMBL" id="EMA66161.1"/>
    </source>
</evidence>
<dbReference type="Proteomes" id="UP000011546">
    <property type="component" value="Unassembled WGS sequence"/>
</dbReference>
<comment type="caution">
    <text evidence="2">The sequence shown here is derived from an EMBL/GenBank/DDBJ whole genome shotgun (WGS) entry which is preliminary data.</text>
</comment>
<dbReference type="AlphaFoldDB" id="M0P813"/>
<gene>
    <name evidence="2" type="ORF">C468_05016</name>
</gene>
<protein>
    <submittedName>
        <fullName evidence="2">Stem cell self-renewal protein Piwi</fullName>
    </submittedName>
</protein>
<dbReference type="SMART" id="SM00950">
    <property type="entry name" value="Piwi"/>
    <property type="match status" value="1"/>
</dbReference>
<dbReference type="EMBL" id="AOJH01000037">
    <property type="protein sequence ID" value="EMA66161.1"/>
    <property type="molecule type" value="Genomic_DNA"/>
</dbReference>
<dbReference type="GO" id="GO:0003676">
    <property type="term" value="F:nucleic acid binding"/>
    <property type="evidence" value="ECO:0007669"/>
    <property type="project" value="InterPro"/>
</dbReference>
<name>M0P813_9EURY</name>
<organism evidence="2 3">
    <name type="scientific">Halorubrum kocurii JCM 14978</name>
    <dbReference type="NCBI Taxonomy" id="1230456"/>
    <lineage>
        <taxon>Archaea</taxon>
        <taxon>Methanobacteriati</taxon>
        <taxon>Methanobacteriota</taxon>
        <taxon>Stenosarchaea group</taxon>
        <taxon>Halobacteria</taxon>
        <taxon>Halobacteriales</taxon>
        <taxon>Haloferacaceae</taxon>
        <taxon>Halorubrum</taxon>
    </lineage>
</organism>
<dbReference type="InterPro" id="IPR036397">
    <property type="entry name" value="RNaseH_sf"/>
</dbReference>
<proteinExistence type="predicted"/>
<evidence type="ECO:0000313" key="3">
    <source>
        <dbReference type="Proteomes" id="UP000011546"/>
    </source>
</evidence>
<dbReference type="Gene3D" id="3.30.420.10">
    <property type="entry name" value="Ribonuclease H-like superfamily/Ribonuclease H"/>
    <property type="match status" value="1"/>
</dbReference>
<dbReference type="InterPro" id="IPR012337">
    <property type="entry name" value="RNaseH-like_sf"/>
</dbReference>
<dbReference type="SUPFAM" id="SSF53098">
    <property type="entry name" value="Ribonuclease H-like"/>
    <property type="match status" value="1"/>
</dbReference>
<dbReference type="InterPro" id="IPR003165">
    <property type="entry name" value="Piwi"/>
</dbReference>
<reference evidence="2 3" key="1">
    <citation type="journal article" date="2014" name="PLoS Genet.">
        <title>Phylogenetically driven sequencing of extremely halophilic archaea reveals strategies for static and dynamic osmo-response.</title>
        <authorList>
            <person name="Becker E.A."/>
            <person name="Seitzer P.M."/>
            <person name="Tritt A."/>
            <person name="Larsen D."/>
            <person name="Krusor M."/>
            <person name="Yao A.I."/>
            <person name="Wu D."/>
            <person name="Madern D."/>
            <person name="Eisen J.A."/>
            <person name="Darling A.E."/>
            <person name="Facciotti M.T."/>
        </authorList>
    </citation>
    <scope>NUCLEOTIDE SEQUENCE [LARGE SCALE GENOMIC DNA]</scope>
    <source>
        <strain evidence="2 3">JCM 14978</strain>
    </source>
</reference>
<keyword evidence="3" id="KW-1185">Reference proteome</keyword>
<evidence type="ECO:0000259" key="1">
    <source>
        <dbReference type="PROSITE" id="PS50822"/>
    </source>
</evidence>
<sequence length="306" mass="33381">MLAVVPNKGVAEDFGIDDPYKELKRTLLRKGIPTQMMQKSTVDEIVGQKAGIGNDKFLNALSAVVAKVGGTPWQIDSLPGKTDAFMGLDVTYDESSEQHAGASASVVLADGTTFAAESTTQQGGEKFSARHVEQFVRDLVFDFAGEQGRDIDRLCIMRDGKISEDIDAVREGLSGIEAEIDIVGIRKSGQPRIAEFDGTRFRIAEKGVGFVDADRSQSIIHAFGKPEIHDDNPVGTPRTFRLTKDSGPTDVETLTRQAYWLSEIHFGSPVRSPRLPVPIEYADMAAEYVREEYVSPGTVIEGPAYI</sequence>